<reference evidence="2" key="1">
    <citation type="submission" date="2023-10" db="EMBL/GenBank/DDBJ databases">
        <authorList>
            <person name="Chen Y."/>
            <person name="Shah S."/>
            <person name="Dougan E. K."/>
            <person name="Thang M."/>
            <person name="Chan C."/>
        </authorList>
    </citation>
    <scope>NUCLEOTIDE SEQUENCE [LARGE SCALE GENOMIC DNA]</scope>
</reference>
<feature type="compositionally biased region" description="Gly residues" evidence="1">
    <location>
        <begin position="142"/>
        <end position="165"/>
    </location>
</feature>
<protein>
    <submittedName>
        <fullName evidence="2">Uncharacterized protein</fullName>
    </submittedName>
</protein>
<evidence type="ECO:0000313" key="3">
    <source>
        <dbReference type="Proteomes" id="UP001189429"/>
    </source>
</evidence>
<feature type="region of interest" description="Disordered" evidence="1">
    <location>
        <begin position="524"/>
        <end position="551"/>
    </location>
</feature>
<feature type="compositionally biased region" description="Gly residues" evidence="1">
    <location>
        <begin position="116"/>
        <end position="126"/>
    </location>
</feature>
<dbReference type="EMBL" id="CAUYUJ010008890">
    <property type="protein sequence ID" value="CAK0825263.1"/>
    <property type="molecule type" value="Genomic_DNA"/>
</dbReference>
<name>A0ABN9S6M1_9DINO</name>
<sequence length="570" mass="59920">MERREPSAGRPPRGPLRGRERPLRRRRPPHPGVLPAAAARHPRLARPGRRPAGRGGPRGGLPPRRHGPPPRAACARGPPGAAPGGGGSGGEPAAEGVPGGSVRHRGRPDPAPRRGQGLGLRVGGRGPRLRRPEVHGAHARGLGPGPGGGARGGGPPLRPRGGGGLGRRHAASAVVALDALRRLALQAPEEQRRPLERAAAALAAAGWACPCEALALLAWLAAPLRLQCLGQALRAAWRRCAELGVGELALLVEAMREGSALVRAPDSRRLPEGGALLSRERLVLPAEFDLIFDVVPNDTREGWSRILQLVGDSQETQEGSVGEVPAFYFAPGTTKLLVSADPLRECAEPGKIEDDKTVELPKGQVSRTMARFSKGSFTVFVNGRLALTGLAKAPFAGRSVLLRSGGGAGLPAADASLASVVCRPTRGGAGLDELLLQKAVRRLRASPSAAYAPLPAAALVQLAEGLTELEAGDEGLLRLLGQEILQRKPELTPGELWRAKVSFQLRGLPLGKVWTAVGSSRKRKGGEMVTTQAFAPEEGHEKKPKSQHDVEKVDVQDLVQVIGDLVRTSY</sequence>
<feature type="compositionally biased region" description="Basic residues" evidence="1">
    <location>
        <begin position="40"/>
        <end position="52"/>
    </location>
</feature>
<comment type="caution">
    <text evidence="2">The sequence shown here is derived from an EMBL/GenBank/DDBJ whole genome shotgun (WGS) entry which is preliminary data.</text>
</comment>
<gene>
    <name evidence="2" type="ORF">PCOR1329_LOCUS25429</name>
</gene>
<proteinExistence type="predicted"/>
<feature type="compositionally biased region" description="Basic and acidic residues" evidence="1">
    <location>
        <begin position="537"/>
        <end position="551"/>
    </location>
</feature>
<organism evidence="2 3">
    <name type="scientific">Prorocentrum cordatum</name>
    <dbReference type="NCBI Taxonomy" id="2364126"/>
    <lineage>
        <taxon>Eukaryota</taxon>
        <taxon>Sar</taxon>
        <taxon>Alveolata</taxon>
        <taxon>Dinophyceae</taxon>
        <taxon>Prorocentrales</taxon>
        <taxon>Prorocentraceae</taxon>
        <taxon>Prorocentrum</taxon>
    </lineage>
</organism>
<feature type="region of interest" description="Disordered" evidence="1">
    <location>
        <begin position="1"/>
        <end position="168"/>
    </location>
</feature>
<dbReference type="Proteomes" id="UP001189429">
    <property type="component" value="Unassembled WGS sequence"/>
</dbReference>
<accession>A0ABN9S6M1</accession>
<keyword evidence="3" id="KW-1185">Reference proteome</keyword>
<evidence type="ECO:0000313" key="2">
    <source>
        <dbReference type="EMBL" id="CAK0825263.1"/>
    </source>
</evidence>
<evidence type="ECO:0000256" key="1">
    <source>
        <dbReference type="SAM" id="MobiDB-lite"/>
    </source>
</evidence>